<dbReference type="Proteomes" id="UP001596978">
    <property type="component" value="Unassembled WGS sequence"/>
</dbReference>
<dbReference type="EMBL" id="JBHTJH010000004">
    <property type="protein sequence ID" value="MFD0861344.1"/>
    <property type="molecule type" value="Genomic_DNA"/>
</dbReference>
<protein>
    <submittedName>
        <fullName evidence="10">Rhomboid family intramembrane serine protease</fullName>
        <ecNumber evidence="10">3.4.21.105</ecNumber>
    </submittedName>
</protein>
<feature type="transmembrane region" description="Helical" evidence="7">
    <location>
        <begin position="189"/>
        <end position="205"/>
    </location>
</feature>
<dbReference type="InterPro" id="IPR046483">
    <property type="entry name" value="DUF6576"/>
</dbReference>
<dbReference type="PANTHER" id="PTHR43731:SF14">
    <property type="entry name" value="PRESENILIN-ASSOCIATED RHOMBOID-LIKE PROTEIN, MITOCHONDRIAL"/>
    <property type="match status" value="1"/>
</dbReference>
<comment type="subcellular location">
    <subcellularLocation>
        <location evidence="1">Membrane</location>
        <topology evidence="1">Multi-pass membrane protein</topology>
    </subcellularLocation>
</comment>
<name>A0ABW3CU89_9FLAO</name>
<feature type="transmembrane region" description="Helical" evidence="7">
    <location>
        <begin position="104"/>
        <end position="126"/>
    </location>
</feature>
<feature type="transmembrane region" description="Helical" evidence="7">
    <location>
        <begin position="21"/>
        <end position="48"/>
    </location>
</feature>
<feature type="domain" description="DUF6576" evidence="9">
    <location>
        <begin position="257"/>
        <end position="287"/>
    </location>
</feature>
<dbReference type="GO" id="GO:0008233">
    <property type="term" value="F:peptidase activity"/>
    <property type="evidence" value="ECO:0007669"/>
    <property type="project" value="UniProtKB-KW"/>
</dbReference>
<dbReference type="InterPro" id="IPR035952">
    <property type="entry name" value="Rhomboid-like_sf"/>
</dbReference>
<dbReference type="Pfam" id="PF01694">
    <property type="entry name" value="Rhomboid"/>
    <property type="match status" value="1"/>
</dbReference>
<dbReference type="RefSeq" id="WP_386404180.1">
    <property type="nucleotide sequence ID" value="NZ_JBHTJH010000004.1"/>
</dbReference>
<reference evidence="11" key="1">
    <citation type="journal article" date="2019" name="Int. J. Syst. Evol. Microbiol.">
        <title>The Global Catalogue of Microorganisms (GCM) 10K type strain sequencing project: providing services to taxonomists for standard genome sequencing and annotation.</title>
        <authorList>
            <consortium name="The Broad Institute Genomics Platform"/>
            <consortium name="The Broad Institute Genome Sequencing Center for Infectious Disease"/>
            <person name="Wu L."/>
            <person name="Ma J."/>
        </authorList>
    </citation>
    <scope>NUCLEOTIDE SEQUENCE [LARGE SCALE GENOMIC DNA]</scope>
    <source>
        <strain evidence="11">CCUG 62952</strain>
    </source>
</reference>
<evidence type="ECO:0000256" key="5">
    <source>
        <dbReference type="ARBA" id="ARBA00022989"/>
    </source>
</evidence>
<evidence type="ECO:0000256" key="1">
    <source>
        <dbReference type="ARBA" id="ARBA00004141"/>
    </source>
</evidence>
<dbReference type="InterPro" id="IPR050925">
    <property type="entry name" value="Rhomboid_protease_S54"/>
</dbReference>
<dbReference type="Gene3D" id="1.20.1540.10">
    <property type="entry name" value="Rhomboid-like"/>
    <property type="match status" value="1"/>
</dbReference>
<organism evidence="10 11">
    <name type="scientific">Sungkyunkwania multivorans</name>
    <dbReference type="NCBI Taxonomy" id="1173618"/>
    <lineage>
        <taxon>Bacteria</taxon>
        <taxon>Pseudomonadati</taxon>
        <taxon>Bacteroidota</taxon>
        <taxon>Flavobacteriia</taxon>
        <taxon>Flavobacteriales</taxon>
        <taxon>Flavobacteriaceae</taxon>
        <taxon>Sungkyunkwania</taxon>
    </lineage>
</organism>
<feature type="domain" description="Peptidase S54 rhomboid" evidence="8">
    <location>
        <begin position="65"/>
        <end position="206"/>
    </location>
</feature>
<dbReference type="PANTHER" id="PTHR43731">
    <property type="entry name" value="RHOMBOID PROTEASE"/>
    <property type="match status" value="1"/>
</dbReference>
<evidence type="ECO:0000256" key="6">
    <source>
        <dbReference type="ARBA" id="ARBA00023136"/>
    </source>
</evidence>
<keyword evidence="6 7" id="KW-0472">Membrane</keyword>
<accession>A0ABW3CU89</accession>
<evidence type="ECO:0000259" key="8">
    <source>
        <dbReference type="Pfam" id="PF01694"/>
    </source>
</evidence>
<evidence type="ECO:0000256" key="4">
    <source>
        <dbReference type="ARBA" id="ARBA00022801"/>
    </source>
</evidence>
<keyword evidence="11" id="KW-1185">Reference proteome</keyword>
<dbReference type="InterPro" id="IPR022764">
    <property type="entry name" value="Peptidase_S54_rhomboid_dom"/>
</dbReference>
<sequence>MGWSDDIKYRLNRLDVVGKLIVANIVMFIVPIILRSVFGLFKIPFVNIVEWLELYPSFERLLFRPWTLITYGFLHADIWHIFWNMFILWFAAKMILNLFNGKRFLNIYFLGIIAGGLAFMISYNIFPFFENKFGPIVGASAGVMAALIFICTYLPDKEVRLIFFNVKLWYIAAFFVIKDLMLLSSDNGGGSFAHLGGALLGFMYARQLANGKDIGAGFGKMMDAISNMFKPRTKSPLKTVHRKTKTNVPFKKSTTVKSAQQQKIDAILDKISKSGYESLTKAEKDFLFKAGKED</sequence>
<dbReference type="GO" id="GO:0006508">
    <property type="term" value="P:proteolysis"/>
    <property type="evidence" value="ECO:0007669"/>
    <property type="project" value="UniProtKB-KW"/>
</dbReference>
<evidence type="ECO:0000313" key="10">
    <source>
        <dbReference type="EMBL" id="MFD0861344.1"/>
    </source>
</evidence>
<dbReference type="SUPFAM" id="SSF144091">
    <property type="entry name" value="Rhomboid-like"/>
    <property type="match status" value="1"/>
</dbReference>
<comment type="caution">
    <text evidence="10">The sequence shown here is derived from an EMBL/GenBank/DDBJ whole genome shotgun (WGS) entry which is preliminary data.</text>
</comment>
<evidence type="ECO:0000256" key="3">
    <source>
        <dbReference type="ARBA" id="ARBA00022692"/>
    </source>
</evidence>
<comment type="similarity">
    <text evidence="2">Belongs to the peptidase S54 family.</text>
</comment>
<keyword evidence="10" id="KW-0645">Protease</keyword>
<keyword evidence="5 7" id="KW-1133">Transmembrane helix</keyword>
<feature type="transmembrane region" description="Helical" evidence="7">
    <location>
        <begin position="68"/>
        <end position="92"/>
    </location>
</feature>
<dbReference type="Pfam" id="PF20216">
    <property type="entry name" value="DUF6576"/>
    <property type="match status" value="1"/>
</dbReference>
<dbReference type="EC" id="3.4.21.105" evidence="10"/>
<evidence type="ECO:0000259" key="9">
    <source>
        <dbReference type="Pfam" id="PF20216"/>
    </source>
</evidence>
<evidence type="ECO:0000256" key="7">
    <source>
        <dbReference type="SAM" id="Phobius"/>
    </source>
</evidence>
<keyword evidence="4 10" id="KW-0378">Hydrolase</keyword>
<proteinExistence type="inferred from homology"/>
<keyword evidence="3 7" id="KW-0812">Transmembrane</keyword>
<evidence type="ECO:0000313" key="11">
    <source>
        <dbReference type="Proteomes" id="UP001596978"/>
    </source>
</evidence>
<feature type="transmembrane region" description="Helical" evidence="7">
    <location>
        <begin position="161"/>
        <end position="177"/>
    </location>
</feature>
<evidence type="ECO:0000256" key="2">
    <source>
        <dbReference type="ARBA" id="ARBA00009045"/>
    </source>
</evidence>
<feature type="transmembrane region" description="Helical" evidence="7">
    <location>
        <begin position="132"/>
        <end position="154"/>
    </location>
</feature>
<gene>
    <name evidence="10" type="ORF">ACFQ1M_03925</name>
</gene>